<evidence type="ECO:0000313" key="7">
    <source>
        <dbReference type="EMBL" id="MBP2408617.1"/>
    </source>
</evidence>
<evidence type="ECO:0000256" key="4">
    <source>
        <dbReference type="ARBA" id="ARBA00022627"/>
    </source>
</evidence>
<dbReference type="InterPro" id="IPR023801">
    <property type="entry name" value="His_deacetylse_dom"/>
</dbReference>
<protein>
    <recommendedName>
        <fullName evidence="3">Acetoin utilization protein AcuC</fullName>
    </recommendedName>
</protein>
<keyword evidence="8" id="KW-1185">Reference proteome</keyword>
<dbReference type="Pfam" id="PF00850">
    <property type="entry name" value="Hist_deacetyl"/>
    <property type="match status" value="1"/>
</dbReference>
<dbReference type="EMBL" id="JAGIOC010000001">
    <property type="protein sequence ID" value="MBP2408617.1"/>
    <property type="molecule type" value="Genomic_DNA"/>
</dbReference>
<dbReference type="InterPro" id="IPR037138">
    <property type="entry name" value="His_deacetylse_dom_sf"/>
</dbReference>
<feature type="region of interest" description="Disordered" evidence="5">
    <location>
        <begin position="91"/>
        <end position="119"/>
    </location>
</feature>
<keyword evidence="4" id="KW-0006">Acetoin catabolism</keyword>
<comment type="pathway">
    <text evidence="1">Ketone degradation; acetoin degradation.</text>
</comment>
<evidence type="ECO:0000313" key="8">
    <source>
        <dbReference type="Proteomes" id="UP000698222"/>
    </source>
</evidence>
<dbReference type="PANTHER" id="PTHR10625:SF10">
    <property type="entry name" value="HISTONE DEACETYLASE HDAC1"/>
    <property type="match status" value="1"/>
</dbReference>
<evidence type="ECO:0000256" key="2">
    <source>
        <dbReference type="ARBA" id="ARBA00005947"/>
    </source>
</evidence>
<dbReference type="Gene3D" id="3.40.800.20">
    <property type="entry name" value="Histone deacetylase domain"/>
    <property type="match status" value="1"/>
</dbReference>
<sequence>MPDAAPAPETDAPTDAAASGGCGIVWSDDLCEYDFGPYHPMSPVRLSLTRELARCAGVLDRPGVRTIEPVVATDEQLGAVHDPDYVAAVRAASAPREQLRHDRDEGDGDDGGAGDGVDADDDGAARFEHLIRFGIGGDDVPAFPGMHTASARIAGGSIAAVDAIRSGQVRRAVNIAGGLHHARPASASGFCVYNDAAIAIRHALDQGEERVMYVDVDVHHGDGVELALWDEPRAVTLSVHETGERLFPGTGFVQDTGGADARGTAINVPLPPRTTADGWVRAIRATVPALVRAVKPTLLVTQHGADTHRVDPLADFSVTLEAHREVMMLLRELADEVCDGRWLALGGGGYAVIDVVPRSWAQLLAVASGDAIDPSTPLPLTYLEAESRVRGEHGLSPEPAIRIYGDGRPLSVRDWENGFDPEDALDRAIQAARRGAFPEWGLDPFVD</sequence>
<dbReference type="SUPFAM" id="SSF52768">
    <property type="entry name" value="Arginase/deacetylase"/>
    <property type="match status" value="1"/>
</dbReference>
<organism evidence="7 8">
    <name type="scientific">Brachybacterium fresconis</name>
    <dbReference type="NCBI Taxonomy" id="173363"/>
    <lineage>
        <taxon>Bacteria</taxon>
        <taxon>Bacillati</taxon>
        <taxon>Actinomycetota</taxon>
        <taxon>Actinomycetes</taxon>
        <taxon>Micrococcales</taxon>
        <taxon>Dermabacteraceae</taxon>
        <taxon>Brachybacterium</taxon>
    </lineage>
</organism>
<feature type="compositionally biased region" description="Acidic residues" evidence="5">
    <location>
        <begin position="105"/>
        <end position="119"/>
    </location>
</feature>
<dbReference type="PANTHER" id="PTHR10625">
    <property type="entry name" value="HISTONE DEACETYLASE HDAC1-RELATED"/>
    <property type="match status" value="1"/>
</dbReference>
<feature type="domain" description="Histone deacetylase" evidence="6">
    <location>
        <begin position="39"/>
        <end position="365"/>
    </location>
</feature>
<comment type="caution">
    <text evidence="7">The sequence shown here is derived from an EMBL/GenBank/DDBJ whole genome shotgun (WGS) entry which is preliminary data.</text>
</comment>
<evidence type="ECO:0000259" key="6">
    <source>
        <dbReference type="Pfam" id="PF00850"/>
    </source>
</evidence>
<proteinExistence type="inferred from homology"/>
<dbReference type="RefSeq" id="WP_209889353.1">
    <property type="nucleotide sequence ID" value="NZ_BAAAJV010000001.1"/>
</dbReference>
<evidence type="ECO:0000256" key="3">
    <source>
        <dbReference type="ARBA" id="ARBA00020218"/>
    </source>
</evidence>
<name>A0ABS4YIJ0_9MICO</name>
<gene>
    <name evidence="7" type="ORF">JOF44_001520</name>
</gene>
<evidence type="ECO:0000256" key="1">
    <source>
        <dbReference type="ARBA" id="ARBA00005101"/>
    </source>
</evidence>
<dbReference type="PRINTS" id="PR01270">
    <property type="entry name" value="HDASUPER"/>
</dbReference>
<dbReference type="Proteomes" id="UP000698222">
    <property type="component" value="Unassembled WGS sequence"/>
</dbReference>
<evidence type="ECO:0000256" key="5">
    <source>
        <dbReference type="SAM" id="MobiDB-lite"/>
    </source>
</evidence>
<accession>A0ABS4YIJ0</accession>
<dbReference type="InterPro" id="IPR023696">
    <property type="entry name" value="Ureohydrolase_dom_sf"/>
</dbReference>
<dbReference type="InterPro" id="IPR003085">
    <property type="entry name" value="AcuC"/>
</dbReference>
<comment type="similarity">
    <text evidence="2">Belongs to the histone deacetylase family.</text>
</comment>
<dbReference type="InterPro" id="IPR000286">
    <property type="entry name" value="HDACs"/>
</dbReference>
<dbReference type="CDD" id="cd09994">
    <property type="entry name" value="HDAC_AcuC_like"/>
    <property type="match status" value="1"/>
</dbReference>
<reference evidence="7 8" key="1">
    <citation type="submission" date="2021-03" db="EMBL/GenBank/DDBJ databases">
        <title>Sequencing the genomes of 1000 actinobacteria strains.</title>
        <authorList>
            <person name="Klenk H.-P."/>
        </authorList>
    </citation>
    <scope>NUCLEOTIDE SEQUENCE [LARGE SCALE GENOMIC DNA]</scope>
    <source>
        <strain evidence="7 8">DSM 14564</strain>
    </source>
</reference>